<accession>A0A3S4HMY2</accession>
<organism evidence="1 2">
    <name type="scientific">Chromobacterium violaceum</name>
    <dbReference type="NCBI Taxonomy" id="536"/>
    <lineage>
        <taxon>Bacteria</taxon>
        <taxon>Pseudomonadati</taxon>
        <taxon>Pseudomonadota</taxon>
        <taxon>Betaproteobacteria</taxon>
        <taxon>Neisseriales</taxon>
        <taxon>Chromobacteriaceae</taxon>
        <taxon>Chromobacterium</taxon>
    </lineage>
</organism>
<evidence type="ECO:0000313" key="2">
    <source>
        <dbReference type="Proteomes" id="UP000275777"/>
    </source>
</evidence>
<sequence>MARELLDEKQLTRMIETDGSLPARDLSLQLAETLAAEVWGKASRCRISTTSSWW</sequence>
<proteinExistence type="predicted"/>
<dbReference type="EMBL" id="LR134182">
    <property type="protein sequence ID" value="VEB43144.1"/>
    <property type="molecule type" value="Genomic_DNA"/>
</dbReference>
<dbReference type="AlphaFoldDB" id="A0A3S4HMY2"/>
<gene>
    <name evidence="1" type="ORF">NCTC9695_03598</name>
</gene>
<name>A0A3S4HMY2_CHRVL</name>
<evidence type="ECO:0000313" key="1">
    <source>
        <dbReference type="EMBL" id="VEB43144.1"/>
    </source>
</evidence>
<protein>
    <submittedName>
        <fullName evidence="1">Uncharacterized protein</fullName>
    </submittedName>
</protein>
<dbReference type="Proteomes" id="UP000275777">
    <property type="component" value="Chromosome"/>
</dbReference>
<reference evidence="1 2" key="1">
    <citation type="submission" date="2018-12" db="EMBL/GenBank/DDBJ databases">
        <authorList>
            <consortium name="Pathogen Informatics"/>
        </authorList>
    </citation>
    <scope>NUCLEOTIDE SEQUENCE [LARGE SCALE GENOMIC DNA]</scope>
    <source>
        <strain evidence="1 2">NCTC9695</strain>
    </source>
</reference>